<accession>A0A0J8XYA8</accession>
<dbReference type="GO" id="GO:0006281">
    <property type="term" value="P:DNA repair"/>
    <property type="evidence" value="ECO:0007669"/>
    <property type="project" value="UniProtKB-KW"/>
</dbReference>
<dbReference type="InterPro" id="IPR050116">
    <property type="entry name" value="DNA_polymerase-Y"/>
</dbReference>
<dbReference type="Pfam" id="PF11799">
    <property type="entry name" value="IMS_C"/>
    <property type="match status" value="1"/>
</dbReference>
<dbReference type="GO" id="GO:0009432">
    <property type="term" value="P:SOS response"/>
    <property type="evidence" value="ECO:0007669"/>
    <property type="project" value="UniProtKB-KW"/>
</dbReference>
<dbReference type="InterPro" id="IPR001126">
    <property type="entry name" value="UmuC"/>
</dbReference>
<dbReference type="InterPro" id="IPR025188">
    <property type="entry name" value="DUF4113"/>
</dbReference>
<dbReference type="RefSeq" id="WP_048899061.1">
    <property type="nucleotide sequence ID" value="NZ_AP024853.1"/>
</dbReference>
<feature type="domain" description="UmuC" evidence="6">
    <location>
        <begin position="13"/>
        <end position="198"/>
    </location>
</feature>
<dbReference type="AlphaFoldDB" id="A0A0J8XYA8"/>
<dbReference type="InterPro" id="IPR043502">
    <property type="entry name" value="DNA/RNA_pol_sf"/>
</dbReference>
<name>A0A0J8XYA8_9GAMM</name>
<evidence type="ECO:0000256" key="3">
    <source>
        <dbReference type="ARBA" id="ARBA00023199"/>
    </source>
</evidence>
<dbReference type="InterPro" id="IPR043128">
    <property type="entry name" value="Rev_trsase/Diguanyl_cyclase"/>
</dbReference>
<proteinExistence type="inferred from homology"/>
<evidence type="ECO:0000313" key="8">
    <source>
        <dbReference type="Proteomes" id="UP000240481"/>
    </source>
</evidence>
<dbReference type="InterPro" id="IPR017961">
    <property type="entry name" value="DNA_pol_Y-fam_little_finger"/>
</dbReference>
<dbReference type="STRING" id="680026.AB733_12405"/>
<dbReference type="Gene3D" id="1.10.150.20">
    <property type="entry name" value="5' to 3' exonuclease, C-terminal subdomain"/>
    <property type="match status" value="1"/>
</dbReference>
<comment type="caution">
    <text evidence="7">The sequence shown here is derived from an EMBL/GenBank/DDBJ whole genome shotgun (WGS) entry which is preliminary data.</text>
</comment>
<dbReference type="PROSITE" id="PS50173">
    <property type="entry name" value="UMUC"/>
    <property type="match status" value="1"/>
</dbReference>
<dbReference type="PANTHER" id="PTHR11076">
    <property type="entry name" value="DNA REPAIR POLYMERASE UMUC / TRANSFERASE FAMILY MEMBER"/>
    <property type="match status" value="1"/>
</dbReference>
<dbReference type="Pfam" id="PF00817">
    <property type="entry name" value="IMS"/>
    <property type="match status" value="1"/>
</dbReference>
<evidence type="ECO:0000256" key="4">
    <source>
        <dbReference type="ARBA" id="ARBA00023204"/>
    </source>
</evidence>
<dbReference type="GO" id="GO:0005829">
    <property type="term" value="C:cytosol"/>
    <property type="evidence" value="ECO:0007669"/>
    <property type="project" value="TreeGrafter"/>
</dbReference>
<dbReference type="CDD" id="cd01700">
    <property type="entry name" value="PolY_Pol_V_umuC"/>
    <property type="match status" value="1"/>
</dbReference>
<keyword evidence="8" id="KW-1185">Reference proteome</keyword>
<dbReference type="SUPFAM" id="SSF56672">
    <property type="entry name" value="DNA/RNA polymerases"/>
    <property type="match status" value="1"/>
</dbReference>
<evidence type="ECO:0000256" key="1">
    <source>
        <dbReference type="ARBA" id="ARBA00010945"/>
    </source>
</evidence>
<protein>
    <submittedName>
        <fullName evidence="7">Y-family DNA polymerase</fullName>
    </submittedName>
</protein>
<dbReference type="GO" id="GO:0003887">
    <property type="term" value="F:DNA-directed DNA polymerase activity"/>
    <property type="evidence" value="ECO:0007669"/>
    <property type="project" value="TreeGrafter"/>
</dbReference>
<dbReference type="EMBL" id="PYLZ01000005">
    <property type="protein sequence ID" value="PSW24366.1"/>
    <property type="molecule type" value="Genomic_DNA"/>
</dbReference>
<keyword evidence="5" id="KW-0742">SOS response</keyword>
<evidence type="ECO:0000256" key="5">
    <source>
        <dbReference type="ARBA" id="ARBA00023236"/>
    </source>
</evidence>
<gene>
    <name evidence="7" type="ORF">C9I94_09980</name>
</gene>
<reference evidence="7 8" key="1">
    <citation type="submission" date="2018-01" db="EMBL/GenBank/DDBJ databases">
        <title>Whole genome sequencing of Histamine producing bacteria.</title>
        <authorList>
            <person name="Butler K."/>
        </authorList>
    </citation>
    <scope>NUCLEOTIDE SEQUENCE [LARGE SCALE GENOMIC DNA]</scope>
    <source>
        <strain evidence="7 8">DSM 24669</strain>
    </source>
</reference>
<sequence length="434" mass="48696">MTAGFDGHRNQVWALVDAKSFYCSCEQLFDPRLANKPLVVLSNNDGCCVAMTPEARSLGINRGAPWFKVAREAKQLGVQVRSSNYTLYADMSRRFIEELSCFSPHVEQYSIDEAFVRLDGFKLDDLTEYGREMKATIERNIGLPVRVGIGATPTLAKLGNQAAKQYEHKVRGVIQIDSEHKRRWLLERTDVQSIWGVGAKTATRLQTAGIANALQLADSEPSDIKRLWNVGLARTVLELQGIACIDPRDIDDVKKQILSSRSFGVGITQFDDLKAALAFHCQRAGEKLRRQGSQANVVGVFLRTNRHKDAPQYNRSCAVPLACPSQDTYKFLDCALSQLTQIYRAGYEYQKVGVILDELSDAGNSAFQLDMFDTSALVESKRRDLMSISDSINSRYKNGLKPASVMSSTNWHMRQAFRSNRWTTRLDELQFASC</sequence>
<dbReference type="GO" id="GO:0042276">
    <property type="term" value="P:error-prone translesion synthesis"/>
    <property type="evidence" value="ECO:0007669"/>
    <property type="project" value="TreeGrafter"/>
</dbReference>
<evidence type="ECO:0000259" key="6">
    <source>
        <dbReference type="PROSITE" id="PS50173"/>
    </source>
</evidence>
<organism evidence="7 8">
    <name type="scientific">Photobacterium swingsii</name>
    <dbReference type="NCBI Taxonomy" id="680026"/>
    <lineage>
        <taxon>Bacteria</taxon>
        <taxon>Pseudomonadati</taxon>
        <taxon>Pseudomonadota</taxon>
        <taxon>Gammaproteobacteria</taxon>
        <taxon>Vibrionales</taxon>
        <taxon>Vibrionaceae</taxon>
        <taxon>Photobacterium</taxon>
    </lineage>
</organism>
<dbReference type="Gene3D" id="3.30.70.270">
    <property type="match status" value="1"/>
</dbReference>
<keyword evidence="3" id="KW-0741">SOS mutagenesis</keyword>
<keyword evidence="2" id="KW-0227">DNA damage</keyword>
<keyword evidence="4" id="KW-0234">DNA repair</keyword>
<dbReference type="GO" id="GO:0003684">
    <property type="term" value="F:damaged DNA binding"/>
    <property type="evidence" value="ECO:0007669"/>
    <property type="project" value="InterPro"/>
</dbReference>
<evidence type="ECO:0000256" key="2">
    <source>
        <dbReference type="ARBA" id="ARBA00022763"/>
    </source>
</evidence>
<comment type="similarity">
    <text evidence="1">Belongs to the DNA polymerase type-Y family.</text>
</comment>
<dbReference type="Proteomes" id="UP000240481">
    <property type="component" value="Unassembled WGS sequence"/>
</dbReference>
<dbReference type="PANTHER" id="PTHR11076:SF34">
    <property type="entry name" value="PROTEIN UMUC"/>
    <property type="match status" value="1"/>
</dbReference>
<evidence type="ECO:0000313" key="7">
    <source>
        <dbReference type="EMBL" id="PSW24366.1"/>
    </source>
</evidence>
<dbReference type="OrthoDB" id="9808813at2"/>
<dbReference type="Pfam" id="PF13438">
    <property type="entry name" value="DUF4113"/>
    <property type="match status" value="1"/>
</dbReference>
<dbReference type="Gene3D" id="3.40.1170.60">
    <property type="match status" value="1"/>
</dbReference>